<keyword evidence="3" id="KW-1003">Cell membrane</keyword>
<dbReference type="FunFam" id="1.10.3860.10:FF:000001">
    <property type="entry name" value="C4-dicarboxylate transport protein"/>
    <property type="match status" value="1"/>
</dbReference>
<dbReference type="EMBL" id="CP014229">
    <property type="protein sequence ID" value="AMD90786.1"/>
    <property type="molecule type" value="Genomic_DNA"/>
</dbReference>
<dbReference type="PRINTS" id="PR00173">
    <property type="entry name" value="EDTRNSPORT"/>
</dbReference>
<evidence type="ECO:0000256" key="8">
    <source>
        <dbReference type="SAM" id="Phobius"/>
    </source>
</evidence>
<accession>A0A109W4Q2</accession>
<dbReference type="SMR" id="A0A109W4Q2"/>
<dbReference type="GO" id="GO:0006835">
    <property type="term" value="P:dicarboxylic acid transport"/>
    <property type="evidence" value="ECO:0007669"/>
    <property type="project" value="UniProtKB-ARBA"/>
</dbReference>
<dbReference type="InterPro" id="IPR001991">
    <property type="entry name" value="Na-dicarboxylate_symporter"/>
</dbReference>
<evidence type="ECO:0000256" key="1">
    <source>
        <dbReference type="ARBA" id="ARBA00004651"/>
    </source>
</evidence>
<comment type="subcellular location">
    <subcellularLocation>
        <location evidence="1">Cell membrane</location>
        <topology evidence="1">Multi-pass membrane protein</topology>
    </subcellularLocation>
</comment>
<evidence type="ECO:0000256" key="6">
    <source>
        <dbReference type="ARBA" id="ARBA00022989"/>
    </source>
</evidence>
<dbReference type="PANTHER" id="PTHR42865">
    <property type="entry name" value="PROTON/GLUTAMATE-ASPARTATE SYMPORTER"/>
    <property type="match status" value="1"/>
</dbReference>
<organism evidence="9 10">
    <name type="scientific">Desulfovibrio fairfieldensis</name>
    <dbReference type="NCBI Taxonomy" id="44742"/>
    <lineage>
        <taxon>Bacteria</taxon>
        <taxon>Pseudomonadati</taxon>
        <taxon>Thermodesulfobacteriota</taxon>
        <taxon>Desulfovibrionia</taxon>
        <taxon>Desulfovibrionales</taxon>
        <taxon>Desulfovibrionaceae</taxon>
        <taxon>Desulfovibrio</taxon>
    </lineage>
</organism>
<dbReference type="STRING" id="44742.AXF13_11995"/>
<keyword evidence="4 8" id="KW-0812">Transmembrane</keyword>
<gene>
    <name evidence="9" type="ORF">AXF13_11995</name>
</gene>
<feature type="transmembrane region" description="Helical" evidence="8">
    <location>
        <begin position="184"/>
        <end position="205"/>
    </location>
</feature>
<keyword evidence="6 8" id="KW-1133">Transmembrane helix</keyword>
<keyword evidence="5" id="KW-0769">Symport</keyword>
<dbReference type="GO" id="GO:0015293">
    <property type="term" value="F:symporter activity"/>
    <property type="evidence" value="ECO:0007669"/>
    <property type="project" value="UniProtKB-KW"/>
</dbReference>
<dbReference type="InterPro" id="IPR036458">
    <property type="entry name" value="Na:dicarbo_symporter_sf"/>
</dbReference>
<protein>
    <submittedName>
        <fullName evidence="9">Sodium:dicarboxylate symporter</fullName>
    </submittedName>
</protein>
<dbReference type="SUPFAM" id="SSF118215">
    <property type="entry name" value="Proton glutamate symport protein"/>
    <property type="match status" value="1"/>
</dbReference>
<dbReference type="RefSeq" id="WP_008683415.1">
    <property type="nucleotide sequence ID" value="NZ_CP014229.1"/>
</dbReference>
<feature type="transmembrane region" description="Helical" evidence="8">
    <location>
        <begin position="82"/>
        <end position="102"/>
    </location>
</feature>
<keyword evidence="10" id="KW-1185">Reference proteome</keyword>
<evidence type="ECO:0000256" key="7">
    <source>
        <dbReference type="ARBA" id="ARBA00023136"/>
    </source>
</evidence>
<dbReference type="KEGG" id="dfi:AXF13_11995"/>
<dbReference type="Proteomes" id="UP000069241">
    <property type="component" value="Chromosome"/>
</dbReference>
<evidence type="ECO:0000313" key="9">
    <source>
        <dbReference type="EMBL" id="AMD90786.1"/>
    </source>
</evidence>
<evidence type="ECO:0000256" key="3">
    <source>
        <dbReference type="ARBA" id="ARBA00022475"/>
    </source>
</evidence>
<feature type="transmembrane region" description="Helical" evidence="8">
    <location>
        <begin position="12"/>
        <end position="30"/>
    </location>
</feature>
<dbReference type="GO" id="GO:0005886">
    <property type="term" value="C:plasma membrane"/>
    <property type="evidence" value="ECO:0007669"/>
    <property type="project" value="UniProtKB-SubCell"/>
</dbReference>
<keyword evidence="7 8" id="KW-0472">Membrane</keyword>
<dbReference type="AlphaFoldDB" id="A0A109W4Q2"/>
<sequence length="410" mass="43160">MSGKRRISLPTQMGIGMVLGIMAGASAQYWNMDPQWFKPLGQLFINLVRMVVVPLVLATLVAGAASVGDIGRLGRVAGKTLVYYFASTAVAIIIGLILANIFQPGLGLDLSTTGLKAKDVVPPSLTQVLLGIVPINPVEALSKGNMLQIIFFAVLLGFSLSICGEKVRVVTAFFDGMAEVMIRVTSMVMLYAPIGVFGLMAYTVATHGLEVLLPLIKLVAVMYLACILQILLVYFPCVKFSGVRPGHFLRGISEPLLIAFTTCSSAAALSSNLMSVQKLGASRSVSSFSIPLGNTINMDGAAIYMGIVAIFAAEIYGIPMPLDKQLTVVLMALLASIGSMGVPGAALIMITMVFTQVGIPLEAIALVAGVDRVMDMARTTINVLGDATGAIVVSRLETDMDPARGAAMNV</sequence>
<feature type="transmembrane region" description="Helical" evidence="8">
    <location>
        <begin position="50"/>
        <end position="70"/>
    </location>
</feature>
<feature type="transmembrane region" description="Helical" evidence="8">
    <location>
        <begin position="146"/>
        <end position="163"/>
    </location>
</feature>
<reference evidence="10" key="1">
    <citation type="submission" date="2016-02" db="EMBL/GenBank/DDBJ databases">
        <authorList>
            <person name="Holder M.E."/>
            <person name="Ajami N.J."/>
            <person name="Petrosino J.F."/>
        </authorList>
    </citation>
    <scope>NUCLEOTIDE SEQUENCE [LARGE SCALE GENOMIC DNA]</scope>
    <source>
        <strain evidence="10">CCUG 45958</strain>
    </source>
</reference>
<dbReference type="PANTHER" id="PTHR42865:SF7">
    <property type="entry name" value="PROTON_GLUTAMATE-ASPARTATE SYMPORTER"/>
    <property type="match status" value="1"/>
</dbReference>
<evidence type="ECO:0000256" key="4">
    <source>
        <dbReference type="ARBA" id="ARBA00022692"/>
    </source>
</evidence>
<keyword evidence="2" id="KW-0813">Transport</keyword>
<proteinExistence type="predicted"/>
<feature type="transmembrane region" description="Helical" evidence="8">
    <location>
        <begin position="296"/>
        <end position="316"/>
    </location>
</feature>
<feature type="transmembrane region" description="Helical" evidence="8">
    <location>
        <begin position="211"/>
        <end position="235"/>
    </location>
</feature>
<evidence type="ECO:0000256" key="5">
    <source>
        <dbReference type="ARBA" id="ARBA00022847"/>
    </source>
</evidence>
<dbReference type="Gene3D" id="1.10.3860.10">
    <property type="entry name" value="Sodium:dicarboxylate symporter"/>
    <property type="match status" value="1"/>
</dbReference>
<evidence type="ECO:0000313" key="10">
    <source>
        <dbReference type="Proteomes" id="UP000069241"/>
    </source>
</evidence>
<name>A0A109W4Q2_9BACT</name>
<dbReference type="Pfam" id="PF00375">
    <property type="entry name" value="SDF"/>
    <property type="match status" value="1"/>
</dbReference>
<evidence type="ECO:0000256" key="2">
    <source>
        <dbReference type="ARBA" id="ARBA00022448"/>
    </source>
</evidence>